<dbReference type="GO" id="GO:0005886">
    <property type="term" value="C:plasma membrane"/>
    <property type="evidence" value="ECO:0007669"/>
    <property type="project" value="TreeGrafter"/>
</dbReference>
<evidence type="ECO:0000256" key="3">
    <source>
        <dbReference type="ARBA" id="ARBA00012438"/>
    </source>
</evidence>
<evidence type="ECO:0000256" key="4">
    <source>
        <dbReference type="ARBA" id="ARBA00022553"/>
    </source>
</evidence>
<evidence type="ECO:0000256" key="8">
    <source>
        <dbReference type="ARBA" id="ARBA00022989"/>
    </source>
</evidence>
<organism evidence="14 15">
    <name type="scientific">Thalassospira lucentensis</name>
    <dbReference type="NCBI Taxonomy" id="168935"/>
    <lineage>
        <taxon>Bacteria</taxon>
        <taxon>Pseudomonadati</taxon>
        <taxon>Pseudomonadota</taxon>
        <taxon>Alphaproteobacteria</taxon>
        <taxon>Rhodospirillales</taxon>
        <taxon>Thalassospiraceae</taxon>
        <taxon>Thalassospira</taxon>
    </lineage>
</organism>
<dbReference type="PANTHER" id="PTHR45436">
    <property type="entry name" value="SENSOR HISTIDINE KINASE YKOH"/>
    <property type="match status" value="1"/>
</dbReference>
<dbReference type="RefSeq" id="WP_062947916.1">
    <property type="nucleotide sequence ID" value="NZ_LPVY01000002.1"/>
</dbReference>
<evidence type="ECO:0000259" key="12">
    <source>
        <dbReference type="PROSITE" id="PS50109"/>
    </source>
</evidence>
<gene>
    <name evidence="14" type="ORF">AUP42_08750</name>
</gene>
<keyword evidence="4" id="KW-0597">Phosphoprotein</keyword>
<dbReference type="InterPro" id="IPR050428">
    <property type="entry name" value="TCS_sensor_his_kinase"/>
</dbReference>
<dbReference type="PRINTS" id="PR00344">
    <property type="entry name" value="BCTRLSENSOR"/>
</dbReference>
<feature type="transmembrane region" description="Helical" evidence="11">
    <location>
        <begin position="16"/>
        <end position="33"/>
    </location>
</feature>
<comment type="catalytic activity">
    <reaction evidence="1">
        <text>ATP + protein L-histidine = ADP + protein N-phospho-L-histidine.</text>
        <dbReference type="EC" id="2.7.13.3"/>
    </reaction>
</comment>
<protein>
    <recommendedName>
        <fullName evidence="3">histidine kinase</fullName>
        <ecNumber evidence="3">2.7.13.3</ecNumber>
    </recommendedName>
</protein>
<dbReference type="Gene3D" id="1.10.287.130">
    <property type="match status" value="1"/>
</dbReference>
<dbReference type="InterPro" id="IPR004358">
    <property type="entry name" value="Sig_transdc_His_kin-like_C"/>
</dbReference>
<keyword evidence="5" id="KW-0808">Transferase</keyword>
<accession>A0A154LAJ5</accession>
<evidence type="ECO:0000256" key="6">
    <source>
        <dbReference type="ARBA" id="ARBA00022692"/>
    </source>
</evidence>
<dbReference type="PANTHER" id="PTHR45436:SF1">
    <property type="entry name" value="SENSOR PROTEIN QSEC"/>
    <property type="match status" value="1"/>
</dbReference>
<dbReference type="AlphaFoldDB" id="A0A154LAJ5"/>
<evidence type="ECO:0000256" key="7">
    <source>
        <dbReference type="ARBA" id="ARBA00022777"/>
    </source>
</evidence>
<dbReference type="InterPro" id="IPR003661">
    <property type="entry name" value="HisK_dim/P_dom"/>
</dbReference>
<dbReference type="PROSITE" id="PS50109">
    <property type="entry name" value="HIS_KIN"/>
    <property type="match status" value="1"/>
</dbReference>
<dbReference type="CDD" id="cd00082">
    <property type="entry name" value="HisKA"/>
    <property type="match status" value="1"/>
</dbReference>
<feature type="transmembrane region" description="Helical" evidence="11">
    <location>
        <begin position="176"/>
        <end position="198"/>
    </location>
</feature>
<dbReference type="Pfam" id="PF08521">
    <property type="entry name" value="2CSK_N"/>
    <property type="match status" value="1"/>
</dbReference>
<keyword evidence="10 11" id="KW-0472">Membrane</keyword>
<dbReference type="SMART" id="SM00387">
    <property type="entry name" value="HATPase_c"/>
    <property type="match status" value="1"/>
</dbReference>
<evidence type="ECO:0000313" key="14">
    <source>
        <dbReference type="EMBL" id="KZB68984.1"/>
    </source>
</evidence>
<evidence type="ECO:0000313" key="15">
    <source>
        <dbReference type="Proteomes" id="UP000076335"/>
    </source>
</evidence>
<dbReference type="InterPro" id="IPR003594">
    <property type="entry name" value="HATPase_dom"/>
</dbReference>
<dbReference type="SUPFAM" id="SSF47384">
    <property type="entry name" value="Homodimeric domain of signal transducing histidine kinase"/>
    <property type="match status" value="1"/>
</dbReference>
<dbReference type="InterPro" id="IPR036097">
    <property type="entry name" value="HisK_dim/P_sf"/>
</dbReference>
<evidence type="ECO:0000256" key="9">
    <source>
        <dbReference type="ARBA" id="ARBA00023012"/>
    </source>
</evidence>
<evidence type="ECO:0000256" key="10">
    <source>
        <dbReference type="ARBA" id="ARBA00023136"/>
    </source>
</evidence>
<proteinExistence type="predicted"/>
<keyword evidence="6 11" id="KW-0812">Transmembrane</keyword>
<evidence type="ECO:0000256" key="11">
    <source>
        <dbReference type="SAM" id="Phobius"/>
    </source>
</evidence>
<comment type="caution">
    <text evidence="14">The sequence shown here is derived from an EMBL/GenBank/DDBJ whole genome shotgun (WGS) entry which is preliminary data.</text>
</comment>
<comment type="subcellular location">
    <subcellularLocation>
        <location evidence="2">Membrane</location>
    </subcellularLocation>
</comment>
<reference evidence="14 15" key="1">
    <citation type="submission" date="2015-12" db="EMBL/GenBank/DDBJ databases">
        <title>Genome sequence of Thalassospira lucentensis MCCC 1A02072.</title>
        <authorList>
            <person name="Lu L."/>
            <person name="Lai Q."/>
            <person name="Shao Z."/>
            <person name="Qian P."/>
        </authorList>
    </citation>
    <scope>NUCLEOTIDE SEQUENCE [LARGE SCALE GENOMIC DNA]</scope>
    <source>
        <strain evidence="14 15">MCCC 1A02072</strain>
    </source>
</reference>
<name>A0A154LAJ5_9PROT</name>
<keyword evidence="7" id="KW-0418">Kinase</keyword>
<dbReference type="EMBL" id="LPVY01000002">
    <property type="protein sequence ID" value="KZB68984.1"/>
    <property type="molecule type" value="Genomic_DNA"/>
</dbReference>
<keyword evidence="9" id="KW-0902">Two-component regulatory system</keyword>
<evidence type="ECO:0000256" key="5">
    <source>
        <dbReference type="ARBA" id="ARBA00022679"/>
    </source>
</evidence>
<dbReference type="Pfam" id="PF02518">
    <property type="entry name" value="HATPase_c"/>
    <property type="match status" value="1"/>
</dbReference>
<evidence type="ECO:0000259" key="13">
    <source>
        <dbReference type="PROSITE" id="PS50885"/>
    </source>
</evidence>
<dbReference type="SUPFAM" id="SSF55874">
    <property type="entry name" value="ATPase domain of HSP90 chaperone/DNA topoisomerase II/histidine kinase"/>
    <property type="match status" value="1"/>
</dbReference>
<feature type="domain" description="Histidine kinase" evidence="12">
    <location>
        <begin position="251"/>
        <end position="469"/>
    </location>
</feature>
<dbReference type="GO" id="GO:0000155">
    <property type="term" value="F:phosphorelay sensor kinase activity"/>
    <property type="evidence" value="ECO:0007669"/>
    <property type="project" value="InterPro"/>
</dbReference>
<dbReference type="InterPro" id="IPR003660">
    <property type="entry name" value="HAMP_dom"/>
</dbReference>
<dbReference type="Pfam" id="PF00512">
    <property type="entry name" value="HisKA"/>
    <property type="match status" value="1"/>
</dbReference>
<keyword evidence="8 11" id="KW-1133">Transmembrane helix</keyword>
<dbReference type="InterPro" id="IPR005467">
    <property type="entry name" value="His_kinase_dom"/>
</dbReference>
<sequence length="469" mass="51945">MTENATAISTSLRARLLRWLLLPGLMLAFGLLAKNYLTVSEMANRIQDRLLVALAVTISEHAINSRGDLLSRDIELLLEQFTRENTYYRVQGPDGAFVTGDSGLPRLPAGITLEPGVPHFYNAHYRNEDVRAVTMKYLVSNPSSNIYGWVTIDVSQTRRERDNLIYDELLGSTTDFLVLMFLGGVFAWVGVSRGLAPLRRLQQAIRRRSTDDLRPIRHAMPKEVTEVVRSLNALLARLESSITANQRFIADASHQLRTPLATVQAEAEWALRNASDQQDRQALERIVSQTRQTARLANQLLNLARVSPEGRKAVRYEKTDLLALAASVTSGMVRYAIRHDIDLGFDDQSEGMNCEIETGNEVLLQEMLGNLIENAILYGTPGTIVTVRVIGRGVAVGPVLEVEDNGPGIPEKDRDTVLERFVRLDEQNGQGCGLGLAIVKEVANAHQAVMSLEDGKDGVGLKVRIAFPR</sequence>
<feature type="domain" description="HAMP" evidence="13">
    <location>
        <begin position="192"/>
        <end position="243"/>
    </location>
</feature>
<dbReference type="PROSITE" id="PS50885">
    <property type="entry name" value="HAMP"/>
    <property type="match status" value="1"/>
</dbReference>
<evidence type="ECO:0000256" key="2">
    <source>
        <dbReference type="ARBA" id="ARBA00004370"/>
    </source>
</evidence>
<dbReference type="OrthoDB" id="913606at2"/>
<dbReference type="Proteomes" id="UP000076335">
    <property type="component" value="Unassembled WGS sequence"/>
</dbReference>
<dbReference type="InterPro" id="IPR036890">
    <property type="entry name" value="HATPase_C_sf"/>
</dbReference>
<dbReference type="InterPro" id="IPR013727">
    <property type="entry name" value="2CSK_N"/>
</dbReference>
<evidence type="ECO:0000256" key="1">
    <source>
        <dbReference type="ARBA" id="ARBA00000085"/>
    </source>
</evidence>
<dbReference type="Gene3D" id="3.30.565.10">
    <property type="entry name" value="Histidine kinase-like ATPase, C-terminal domain"/>
    <property type="match status" value="1"/>
</dbReference>
<dbReference type="EC" id="2.7.13.3" evidence="3"/>
<dbReference type="SMART" id="SM00388">
    <property type="entry name" value="HisKA"/>
    <property type="match status" value="1"/>
</dbReference>